<keyword evidence="3" id="KW-1185">Reference proteome</keyword>
<sequence>MKHSKQILSVTSAAVDALSKTKSTQISEKRKNLQQGSLQTVERQVDAGPRSCDSDLSAENYSGGSKESSSSRSSSFNGTQRVRVSSRLLREIKSPLERTEDHRRPSPAKVIRHINGHSGWIVSTPVSDTCGNERPIEPVRTHGEPSRDHSISETIENIPGERNMVEKHTSGHVVQHIETDVSGSDPFERKPTLHMKGLYQGHPKSGVPVFDSGKETLGDLKIKCFALNDREKALKEEFMKRQDQKKPSKKLVQPTLKLRLQLLSVIYKSCMRIKGDSSRNKTKKRRMHCSSKWKND</sequence>
<feature type="region of interest" description="Disordered" evidence="1">
    <location>
        <begin position="276"/>
        <end position="296"/>
    </location>
</feature>
<dbReference type="AlphaFoldDB" id="A0AAD9QHN4"/>
<organism evidence="2 3">
    <name type="scientific">Acropora cervicornis</name>
    <name type="common">Staghorn coral</name>
    <dbReference type="NCBI Taxonomy" id="6130"/>
    <lineage>
        <taxon>Eukaryota</taxon>
        <taxon>Metazoa</taxon>
        <taxon>Cnidaria</taxon>
        <taxon>Anthozoa</taxon>
        <taxon>Hexacorallia</taxon>
        <taxon>Scleractinia</taxon>
        <taxon>Astrocoeniina</taxon>
        <taxon>Acroporidae</taxon>
        <taxon>Acropora</taxon>
    </lineage>
</organism>
<accession>A0AAD9QHN4</accession>
<reference evidence="2" key="2">
    <citation type="journal article" date="2023" name="Science">
        <title>Genomic signatures of disease resistance in endangered staghorn corals.</title>
        <authorList>
            <person name="Vollmer S.V."/>
            <person name="Selwyn J.D."/>
            <person name="Despard B.A."/>
            <person name="Roesel C.L."/>
        </authorList>
    </citation>
    <scope>NUCLEOTIDE SEQUENCE</scope>
    <source>
        <strain evidence="2">K2</strain>
    </source>
</reference>
<reference evidence="2" key="1">
    <citation type="journal article" date="2023" name="G3 (Bethesda)">
        <title>Whole genome assembly and annotation of the endangered Caribbean coral Acropora cervicornis.</title>
        <authorList>
            <person name="Selwyn J.D."/>
            <person name="Vollmer S.V."/>
        </authorList>
    </citation>
    <scope>NUCLEOTIDE SEQUENCE</scope>
    <source>
        <strain evidence="2">K2</strain>
    </source>
</reference>
<dbReference type="EMBL" id="JARQWQ010000034">
    <property type="protein sequence ID" value="KAK2561126.1"/>
    <property type="molecule type" value="Genomic_DNA"/>
</dbReference>
<feature type="compositionally biased region" description="Low complexity" evidence="1">
    <location>
        <begin position="62"/>
        <end position="75"/>
    </location>
</feature>
<evidence type="ECO:0000256" key="1">
    <source>
        <dbReference type="SAM" id="MobiDB-lite"/>
    </source>
</evidence>
<evidence type="ECO:0000313" key="3">
    <source>
        <dbReference type="Proteomes" id="UP001249851"/>
    </source>
</evidence>
<evidence type="ECO:0000313" key="2">
    <source>
        <dbReference type="EMBL" id="KAK2561126.1"/>
    </source>
</evidence>
<protein>
    <submittedName>
        <fullName evidence="2">Uncharacterized protein</fullName>
    </submittedName>
</protein>
<feature type="compositionally biased region" description="Polar residues" evidence="1">
    <location>
        <begin position="33"/>
        <end position="42"/>
    </location>
</feature>
<proteinExistence type="predicted"/>
<feature type="compositionally biased region" description="Basic residues" evidence="1">
    <location>
        <begin position="280"/>
        <end position="296"/>
    </location>
</feature>
<comment type="caution">
    <text evidence="2">The sequence shown here is derived from an EMBL/GenBank/DDBJ whole genome shotgun (WGS) entry which is preliminary data.</text>
</comment>
<feature type="compositionally biased region" description="Basic and acidic residues" evidence="1">
    <location>
        <begin position="88"/>
        <end position="104"/>
    </location>
</feature>
<gene>
    <name evidence="2" type="ORF">P5673_016267</name>
</gene>
<name>A0AAD9QHN4_ACRCE</name>
<dbReference type="Proteomes" id="UP001249851">
    <property type="component" value="Unassembled WGS sequence"/>
</dbReference>
<feature type="region of interest" description="Disordered" evidence="1">
    <location>
        <begin position="20"/>
        <end position="105"/>
    </location>
</feature>